<dbReference type="EMBL" id="KX151395">
    <property type="protein sequence ID" value="APO13917.1"/>
    <property type="molecule type" value="Genomic_DNA"/>
</dbReference>
<evidence type="ECO:0000313" key="1">
    <source>
        <dbReference type="EMBL" id="APO13917.1"/>
    </source>
</evidence>
<dbReference type="GeneID" id="30685037"/>
<dbReference type="OrthoDB" id="21211at10239"/>
<organism evidence="1 2">
    <name type="scientific">Plodia interpunctella granulovirus</name>
    <dbReference type="NCBI Taxonomy" id="262175"/>
    <lineage>
        <taxon>Viruses</taxon>
        <taxon>Viruses incertae sedis</taxon>
        <taxon>Naldaviricetes</taxon>
        <taxon>Lefavirales</taxon>
        <taxon>Baculoviridae</taxon>
        <taxon>Betabaculovirus</taxon>
        <taxon>Betabaculovirus plinterpunctellae</taxon>
    </lineage>
</organism>
<keyword evidence="2" id="KW-1185">Reference proteome</keyword>
<dbReference type="RefSeq" id="YP_009330165.1">
    <property type="nucleotide sequence ID" value="NC_032255.1"/>
</dbReference>
<name>A0A1L5JGX8_9BBAC</name>
<proteinExistence type="predicted"/>
<accession>A0A1L5JGX8</accession>
<dbReference type="KEGG" id="vg:30685037"/>
<reference evidence="1 2" key="1">
    <citation type="submission" date="2016-04" db="EMBL/GenBank/DDBJ databases">
        <title>Sequence analysis of the Plodia interpunctella granulovirus genome: Discovery of an unusual inhibitor-of-apoptosis (IAP) gene.</title>
        <authorList>
            <person name="Harrison R.L."/>
            <person name="Rowley D.L."/>
            <person name="Funk C.J."/>
        </authorList>
    </citation>
    <scope>NUCLEOTIDE SEQUENCE [LARGE SCALE GENOMIC DNA]</scope>
    <source>
        <strain evidence="1">Cambridge</strain>
    </source>
</reference>
<dbReference type="Proteomes" id="UP000204293">
    <property type="component" value="Segment"/>
</dbReference>
<sequence>MHEDILTLLKTYNKKFNELDDAFQTLKQQYDKTQYELKCVKRILKEVCSVVAPHREEMVQEMIDKHDKVYRTLYENGAAPLANIRFHHQLSPELNSVYLWNNIF</sequence>
<protein>
    <submittedName>
        <fullName evidence="1">ORF33</fullName>
    </submittedName>
</protein>
<evidence type="ECO:0000313" key="2">
    <source>
        <dbReference type="Proteomes" id="UP000204293"/>
    </source>
</evidence>